<evidence type="ECO:0000256" key="4">
    <source>
        <dbReference type="ARBA" id="ARBA00022741"/>
    </source>
</evidence>
<feature type="compositionally biased region" description="Low complexity" evidence="11">
    <location>
        <begin position="1070"/>
        <end position="1079"/>
    </location>
</feature>
<dbReference type="GO" id="GO:0008574">
    <property type="term" value="F:plus-end-directed microtubule motor activity"/>
    <property type="evidence" value="ECO:0007669"/>
    <property type="project" value="TreeGrafter"/>
</dbReference>
<dbReference type="InterPro" id="IPR036961">
    <property type="entry name" value="Kinesin_motor_dom_sf"/>
</dbReference>
<proteinExistence type="inferred from homology"/>
<keyword evidence="4 9" id="KW-0547">Nucleotide-binding</keyword>
<keyword evidence="2" id="KW-0963">Cytoplasm</keyword>
<dbReference type="GO" id="GO:0051231">
    <property type="term" value="P:spindle elongation"/>
    <property type="evidence" value="ECO:0007669"/>
    <property type="project" value="TreeGrafter"/>
</dbReference>
<keyword evidence="5 9" id="KW-0067">ATP-binding</keyword>
<dbReference type="FunFam" id="3.40.850.10:FF:000019">
    <property type="entry name" value="Kinesin-like protein KIN-5D"/>
    <property type="match status" value="1"/>
</dbReference>
<dbReference type="SMART" id="SM00129">
    <property type="entry name" value="KISc"/>
    <property type="match status" value="1"/>
</dbReference>
<dbReference type="AlphaFoldDB" id="A0AAV7YNI2"/>
<keyword evidence="7" id="KW-0206">Cytoskeleton</keyword>
<evidence type="ECO:0000256" key="2">
    <source>
        <dbReference type="ARBA" id="ARBA00022490"/>
    </source>
</evidence>
<dbReference type="GO" id="GO:0008017">
    <property type="term" value="F:microtubule binding"/>
    <property type="evidence" value="ECO:0007669"/>
    <property type="project" value="InterPro"/>
</dbReference>
<comment type="subcellular location">
    <subcellularLocation>
        <location evidence="1">Cytoplasm</location>
        <location evidence="1">Cytoskeleton</location>
    </subcellularLocation>
</comment>
<keyword evidence="3" id="KW-0493">Microtubule</keyword>
<evidence type="ECO:0000256" key="10">
    <source>
        <dbReference type="SAM" id="Coils"/>
    </source>
</evidence>
<evidence type="ECO:0000256" key="8">
    <source>
        <dbReference type="ARBA" id="ARBA00034704"/>
    </source>
</evidence>
<name>A0AAV7YNI2_9EUKA</name>
<feature type="coiled-coil region" evidence="10">
    <location>
        <begin position="683"/>
        <end position="714"/>
    </location>
</feature>
<evidence type="ECO:0000313" key="13">
    <source>
        <dbReference type="EMBL" id="KAJ3429024.1"/>
    </source>
</evidence>
<dbReference type="PANTHER" id="PTHR47970:SF12">
    <property type="entry name" value="KINESIN FAMILY MEMBER 11"/>
    <property type="match status" value="1"/>
</dbReference>
<evidence type="ECO:0000259" key="12">
    <source>
        <dbReference type="PROSITE" id="PS50067"/>
    </source>
</evidence>
<dbReference type="Pfam" id="PF00225">
    <property type="entry name" value="Kinesin"/>
    <property type="match status" value="1"/>
</dbReference>
<dbReference type="GO" id="GO:0007018">
    <property type="term" value="P:microtubule-based movement"/>
    <property type="evidence" value="ECO:0007669"/>
    <property type="project" value="InterPro"/>
</dbReference>
<dbReference type="InterPro" id="IPR019821">
    <property type="entry name" value="Kinesin_motor_CS"/>
</dbReference>
<evidence type="ECO:0000256" key="11">
    <source>
        <dbReference type="SAM" id="MobiDB-lite"/>
    </source>
</evidence>
<evidence type="ECO:0000313" key="14">
    <source>
        <dbReference type="Proteomes" id="UP001146793"/>
    </source>
</evidence>
<dbReference type="InterPro" id="IPR027417">
    <property type="entry name" value="P-loop_NTPase"/>
</dbReference>
<evidence type="ECO:0000256" key="6">
    <source>
        <dbReference type="ARBA" id="ARBA00023175"/>
    </source>
</evidence>
<protein>
    <submittedName>
        <fullName evidence="13">Kinesin-like protein kif11</fullName>
    </submittedName>
</protein>
<feature type="domain" description="Kinesin motor" evidence="12">
    <location>
        <begin position="16"/>
        <end position="375"/>
    </location>
</feature>
<dbReference type="PROSITE" id="PS50067">
    <property type="entry name" value="KINESIN_MOTOR_2"/>
    <property type="match status" value="1"/>
</dbReference>
<dbReference type="GO" id="GO:0072686">
    <property type="term" value="C:mitotic spindle"/>
    <property type="evidence" value="ECO:0007669"/>
    <property type="project" value="TreeGrafter"/>
</dbReference>
<comment type="similarity">
    <text evidence="8">Belongs to the TRAFAC class myosin-kinesin ATPase superfamily. Kinesin family. KIN-5/BimC subfamily.</text>
</comment>
<feature type="coiled-coil region" evidence="10">
    <location>
        <begin position="384"/>
        <end position="473"/>
    </location>
</feature>
<dbReference type="PRINTS" id="PR00380">
    <property type="entry name" value="KINESINHEAVY"/>
</dbReference>
<feature type="compositionally biased region" description="Low complexity" evidence="11">
    <location>
        <begin position="955"/>
        <end position="966"/>
    </location>
</feature>
<organism evidence="13 14">
    <name type="scientific">Anaeramoeba flamelloides</name>
    <dbReference type="NCBI Taxonomy" id="1746091"/>
    <lineage>
        <taxon>Eukaryota</taxon>
        <taxon>Metamonada</taxon>
        <taxon>Anaeramoebidae</taxon>
        <taxon>Anaeramoeba</taxon>
    </lineage>
</organism>
<dbReference type="SUPFAM" id="SSF52540">
    <property type="entry name" value="P-loop containing nucleoside triphosphate hydrolases"/>
    <property type="match status" value="1"/>
</dbReference>
<dbReference type="GO" id="GO:0005524">
    <property type="term" value="F:ATP binding"/>
    <property type="evidence" value="ECO:0007669"/>
    <property type="project" value="UniProtKB-UniRule"/>
</dbReference>
<dbReference type="InterPro" id="IPR047149">
    <property type="entry name" value="KIF11-like"/>
</dbReference>
<reference evidence="13" key="1">
    <citation type="submission" date="2022-08" db="EMBL/GenBank/DDBJ databases">
        <title>Novel sulphate-reducing endosymbionts in the free-living metamonad Anaeramoeba.</title>
        <authorList>
            <person name="Jerlstrom-Hultqvist J."/>
            <person name="Cepicka I."/>
            <person name="Gallot-Lavallee L."/>
            <person name="Salas-Leiva D."/>
            <person name="Curtis B.A."/>
            <person name="Zahonova K."/>
            <person name="Pipaliya S."/>
            <person name="Dacks J."/>
            <person name="Roger A.J."/>
        </authorList>
    </citation>
    <scope>NUCLEOTIDE SEQUENCE</scope>
    <source>
        <strain evidence="13">Busselton2</strain>
    </source>
</reference>
<feature type="region of interest" description="Disordered" evidence="11">
    <location>
        <begin position="1043"/>
        <end position="1079"/>
    </location>
</feature>
<evidence type="ECO:0000256" key="5">
    <source>
        <dbReference type="ARBA" id="ARBA00022840"/>
    </source>
</evidence>
<feature type="region of interest" description="Disordered" evidence="11">
    <location>
        <begin position="172"/>
        <end position="195"/>
    </location>
</feature>
<dbReference type="Proteomes" id="UP001146793">
    <property type="component" value="Unassembled WGS sequence"/>
</dbReference>
<feature type="compositionally biased region" description="Basic residues" evidence="11">
    <location>
        <begin position="1044"/>
        <end position="1069"/>
    </location>
</feature>
<feature type="binding site" evidence="9">
    <location>
        <begin position="97"/>
        <end position="104"/>
    </location>
    <ligand>
        <name>ATP</name>
        <dbReference type="ChEBI" id="CHEBI:30616"/>
    </ligand>
</feature>
<feature type="region of interest" description="Disordered" evidence="11">
    <location>
        <begin position="997"/>
        <end position="1031"/>
    </location>
</feature>
<dbReference type="PANTHER" id="PTHR47970">
    <property type="entry name" value="KINESIN-LIKE PROTEIN KIF11"/>
    <property type="match status" value="1"/>
</dbReference>
<dbReference type="GO" id="GO:0090307">
    <property type="term" value="P:mitotic spindle assembly"/>
    <property type="evidence" value="ECO:0007669"/>
    <property type="project" value="TreeGrafter"/>
</dbReference>
<feature type="coiled-coil region" evidence="10">
    <location>
        <begin position="767"/>
        <end position="827"/>
    </location>
</feature>
<sequence length="1079" mass="124995">MTELYQDINKTEKIVPIKVVVRVRPQNKKEKENDEQICIQSKSNTLRALDKRENIRRFTFDQIFDEETTQEEVFECIMEPMLKDVLNGFNATVFAYGQTGSGKTYTMEGSTGKKSENKQKVPWFKKKTAGLIPRSVAFLLQELKTEGIDFQIKSSLVELYNEEINDLISFSQKKGKGKGKGKEKETKNQQTKQTNHNLLKIYDDKANGGIIINGLKEIEINNLKDIEDILFEAISYRKTAKTEMNKNSSRSHTIFTFNIRTKTVSKNGIEVVKCGKLNFVDLAGSENIKKSGAKNQQQKEAGKINQSLLTLGRVIHNLVQKQKYIPYRDSKLTRILQDSLGGKTKTCIITNISPSSGNIEETLSSLDYAKNAKKIKNKPIVNQKVTKNTLIVKLKNENEQLKEELILLRKKNGISEIHEHMEKEKKKYKESEQEFRNFLQQQKNENVKLKEEINKAKEKKEQLASQLKKMAKNEKLTLDMVKSLVEKNNLLHDQNDQLFTKIETQKTLFQLNKKNLKQFKVKISGQLEKINEDISTHQGTQIKNFNKIEEHLDSFIDLNNKELSSISKSVNQLNTLSESYQTLFQDVSQDKLSINLDKLSKNFKGSFLVINEQIEEKCTLIQRQLNQIIQKQSNLKSTFENILKETIENNFQLIDNYNKNQNLNFDSLDFHFKAFETHSNKKENQTKTLLDDYKQNIEEENAKLQNKLVEQIKNIVNNLFEENQTQFETETTRISKKFNRNEKKLKTFTTNIKKFQKKNKNNLQKLLQDCKINQRSLDKNLKKIENNLQDCINESTVTSKKVFTNFTNEISQNLKDHNQNLVTLSNQENDKLEHLSKSHNKKTSELITNSQGIVQLSQSSQLQLQTHLESIDKDITNSDNLVKEQKESSKLHSLELISSINQLGNDLASQLQLKIYHPSGNTPQKNTVEKSDFDKIMKNLKLTKHKPRSFFLETSDSNENDYSSSDSIDHENQPTEKIEIKTPEIELKQNSKYLQLTNKKKTSQTTKRKLRQLQSEKKKKKATSYKSKLASKISNKENVLQNRTLKKKKNLTSRNTSKKLTKTKSRIKNKNNLLKQKNN</sequence>
<dbReference type="Gene3D" id="3.40.850.10">
    <property type="entry name" value="Kinesin motor domain"/>
    <property type="match status" value="1"/>
</dbReference>
<gene>
    <name evidence="13" type="ORF">M0812_24363</name>
</gene>
<dbReference type="GO" id="GO:0005876">
    <property type="term" value="C:spindle microtubule"/>
    <property type="evidence" value="ECO:0007669"/>
    <property type="project" value="TreeGrafter"/>
</dbReference>
<feature type="compositionally biased region" description="Basic and acidic residues" evidence="11">
    <location>
        <begin position="967"/>
        <end position="983"/>
    </location>
</feature>
<dbReference type="EMBL" id="JANTQA010000057">
    <property type="protein sequence ID" value="KAJ3429024.1"/>
    <property type="molecule type" value="Genomic_DNA"/>
</dbReference>
<dbReference type="PROSITE" id="PS00411">
    <property type="entry name" value="KINESIN_MOTOR_1"/>
    <property type="match status" value="1"/>
</dbReference>
<keyword evidence="10" id="KW-0175">Coiled coil</keyword>
<evidence type="ECO:0000256" key="3">
    <source>
        <dbReference type="ARBA" id="ARBA00022701"/>
    </source>
</evidence>
<keyword evidence="6 9" id="KW-0505">Motor protein</keyword>
<feature type="compositionally biased region" description="Basic residues" evidence="11">
    <location>
        <begin position="998"/>
        <end position="1023"/>
    </location>
</feature>
<dbReference type="InterPro" id="IPR001752">
    <property type="entry name" value="Kinesin_motor_dom"/>
</dbReference>
<feature type="region of interest" description="Disordered" evidence="11">
    <location>
        <begin position="951"/>
        <end position="983"/>
    </location>
</feature>
<evidence type="ECO:0000256" key="1">
    <source>
        <dbReference type="ARBA" id="ARBA00004245"/>
    </source>
</evidence>
<evidence type="ECO:0000256" key="9">
    <source>
        <dbReference type="PROSITE-ProRule" id="PRU00283"/>
    </source>
</evidence>
<accession>A0AAV7YNI2</accession>
<comment type="caution">
    <text evidence="13">The sequence shown here is derived from an EMBL/GenBank/DDBJ whole genome shotgun (WGS) entry which is preliminary data.</text>
</comment>
<evidence type="ECO:0000256" key="7">
    <source>
        <dbReference type="ARBA" id="ARBA00023212"/>
    </source>
</evidence>